<evidence type="ECO:0000256" key="6">
    <source>
        <dbReference type="ARBA" id="ARBA00022692"/>
    </source>
</evidence>
<dbReference type="Pfam" id="PF02706">
    <property type="entry name" value="Wzz"/>
    <property type="match status" value="1"/>
</dbReference>
<keyword evidence="11 15" id="KW-0472">Membrane</keyword>
<feature type="domain" description="AAA" evidence="17">
    <location>
        <begin position="542"/>
        <end position="654"/>
    </location>
</feature>
<reference evidence="20" key="1">
    <citation type="journal article" date="2019" name="Int. J. Syst. Evol. Microbiol.">
        <title>The Global Catalogue of Microorganisms (GCM) 10K type strain sequencing project: providing services to taxonomists for standard genome sequencing and annotation.</title>
        <authorList>
            <consortium name="The Broad Institute Genomics Platform"/>
            <consortium name="The Broad Institute Genome Sequencing Center for Infectious Disease"/>
            <person name="Wu L."/>
            <person name="Ma J."/>
        </authorList>
    </citation>
    <scope>NUCLEOTIDE SEQUENCE [LARGE SCALE GENOMIC DNA]</scope>
    <source>
        <strain evidence="20">CCUG 63419</strain>
    </source>
</reference>
<evidence type="ECO:0000256" key="5">
    <source>
        <dbReference type="ARBA" id="ARBA00022679"/>
    </source>
</evidence>
<comment type="catalytic activity">
    <reaction evidence="13">
        <text>L-tyrosyl-[protein] + ATP = O-phospho-L-tyrosyl-[protein] + ADP + H(+)</text>
        <dbReference type="Rhea" id="RHEA:10596"/>
        <dbReference type="Rhea" id="RHEA-COMP:10136"/>
        <dbReference type="Rhea" id="RHEA-COMP:20101"/>
        <dbReference type="ChEBI" id="CHEBI:15378"/>
        <dbReference type="ChEBI" id="CHEBI:30616"/>
        <dbReference type="ChEBI" id="CHEBI:46858"/>
        <dbReference type="ChEBI" id="CHEBI:61978"/>
        <dbReference type="ChEBI" id="CHEBI:456216"/>
    </reaction>
</comment>
<dbReference type="PANTHER" id="PTHR32309:SF32">
    <property type="entry name" value="TYROSINE-PROTEIN KINASE ETK-RELATED"/>
    <property type="match status" value="1"/>
</dbReference>
<evidence type="ECO:0000259" key="17">
    <source>
        <dbReference type="Pfam" id="PF13614"/>
    </source>
</evidence>
<proteinExistence type="inferred from homology"/>
<comment type="subcellular location">
    <subcellularLocation>
        <location evidence="1">Cell inner membrane</location>
        <topology evidence="1">Multi-pass membrane protein</topology>
    </subcellularLocation>
</comment>
<dbReference type="InterPro" id="IPR027417">
    <property type="entry name" value="P-loop_NTPase"/>
</dbReference>
<dbReference type="EC" id="2.7.10.2" evidence="19"/>
<evidence type="ECO:0000256" key="8">
    <source>
        <dbReference type="ARBA" id="ARBA00022777"/>
    </source>
</evidence>
<feature type="domain" description="Polysaccharide chain length determinant N-terminal" evidence="16">
    <location>
        <begin position="19"/>
        <end position="112"/>
    </location>
</feature>
<evidence type="ECO:0000256" key="11">
    <source>
        <dbReference type="ARBA" id="ARBA00023136"/>
    </source>
</evidence>
<keyword evidence="5 19" id="KW-0808">Transferase</keyword>
<dbReference type="InterPro" id="IPR005702">
    <property type="entry name" value="Wzc-like_C"/>
</dbReference>
<comment type="similarity">
    <text evidence="2">Belongs to the etk/wzc family.</text>
</comment>
<protein>
    <submittedName>
        <fullName evidence="19">Polysaccharide biosynthesis tyrosine autokinase</fullName>
        <ecNumber evidence="19">2.7.10.2</ecNumber>
    </submittedName>
</protein>
<evidence type="ECO:0000256" key="12">
    <source>
        <dbReference type="ARBA" id="ARBA00023137"/>
    </source>
</evidence>
<keyword evidence="20" id="KW-1185">Reference proteome</keyword>
<dbReference type="SUPFAM" id="SSF52540">
    <property type="entry name" value="P-loop containing nucleoside triphosphate hydrolases"/>
    <property type="match status" value="1"/>
</dbReference>
<keyword evidence="12" id="KW-0829">Tyrosine-protein kinase</keyword>
<feature type="coiled-coil region" evidence="14">
    <location>
        <begin position="253"/>
        <end position="303"/>
    </location>
</feature>
<dbReference type="NCBIfam" id="TIGR01007">
    <property type="entry name" value="eps_fam"/>
    <property type="match status" value="1"/>
</dbReference>
<dbReference type="Gene3D" id="3.40.50.300">
    <property type="entry name" value="P-loop containing nucleotide triphosphate hydrolases"/>
    <property type="match status" value="1"/>
</dbReference>
<dbReference type="Pfam" id="PF13807">
    <property type="entry name" value="GNVR"/>
    <property type="match status" value="1"/>
</dbReference>
<evidence type="ECO:0000256" key="3">
    <source>
        <dbReference type="ARBA" id="ARBA00022475"/>
    </source>
</evidence>
<dbReference type="InterPro" id="IPR032807">
    <property type="entry name" value="GNVR"/>
</dbReference>
<keyword evidence="10 15" id="KW-1133">Transmembrane helix</keyword>
<keyword evidence="9" id="KW-0067">ATP-binding</keyword>
<dbReference type="Proteomes" id="UP001597044">
    <property type="component" value="Unassembled WGS sequence"/>
</dbReference>
<evidence type="ECO:0000256" key="13">
    <source>
        <dbReference type="ARBA" id="ARBA00053015"/>
    </source>
</evidence>
<dbReference type="EMBL" id="JBHTIT010000001">
    <property type="protein sequence ID" value="MFD0950044.1"/>
    <property type="molecule type" value="Genomic_DNA"/>
</dbReference>
<dbReference type="SUPFAM" id="SSF57997">
    <property type="entry name" value="Tropomyosin"/>
    <property type="match status" value="1"/>
</dbReference>
<keyword evidence="4" id="KW-0997">Cell inner membrane</keyword>
<accession>A0ABW3HFP3</accession>
<dbReference type="InterPro" id="IPR050445">
    <property type="entry name" value="Bact_polysacc_biosynth/exp"/>
</dbReference>
<dbReference type="GO" id="GO:0004715">
    <property type="term" value="F:non-membrane spanning protein tyrosine kinase activity"/>
    <property type="evidence" value="ECO:0007669"/>
    <property type="project" value="UniProtKB-EC"/>
</dbReference>
<evidence type="ECO:0000256" key="15">
    <source>
        <dbReference type="SAM" id="Phobius"/>
    </source>
</evidence>
<evidence type="ECO:0000259" key="18">
    <source>
        <dbReference type="Pfam" id="PF13807"/>
    </source>
</evidence>
<feature type="transmembrane region" description="Helical" evidence="15">
    <location>
        <begin position="433"/>
        <end position="452"/>
    </location>
</feature>
<evidence type="ECO:0000259" key="16">
    <source>
        <dbReference type="Pfam" id="PF02706"/>
    </source>
</evidence>
<dbReference type="CDD" id="cd05387">
    <property type="entry name" value="BY-kinase"/>
    <property type="match status" value="1"/>
</dbReference>
<evidence type="ECO:0000313" key="19">
    <source>
        <dbReference type="EMBL" id="MFD0950044.1"/>
    </source>
</evidence>
<evidence type="ECO:0000313" key="20">
    <source>
        <dbReference type="Proteomes" id="UP001597044"/>
    </source>
</evidence>
<gene>
    <name evidence="19" type="ORF">ACFQ0F_06525</name>
</gene>
<keyword evidence="3" id="KW-1003">Cell membrane</keyword>
<comment type="caution">
    <text evidence="19">The sequence shown here is derived from an EMBL/GenBank/DDBJ whole genome shotgun (WGS) entry which is preliminary data.</text>
</comment>
<organism evidence="19 20">
    <name type="scientific">Paraperlucidibaca wandonensis</name>
    <dbReference type="NCBI Taxonomy" id="1268273"/>
    <lineage>
        <taxon>Bacteria</taxon>
        <taxon>Pseudomonadati</taxon>
        <taxon>Pseudomonadota</taxon>
        <taxon>Gammaproteobacteria</taxon>
        <taxon>Moraxellales</taxon>
        <taxon>Moraxellaceae</taxon>
        <taxon>Paraperlucidibaca</taxon>
    </lineage>
</organism>
<evidence type="ECO:0000256" key="14">
    <source>
        <dbReference type="SAM" id="Coils"/>
    </source>
</evidence>
<dbReference type="InterPro" id="IPR003856">
    <property type="entry name" value="LPS_length_determ_N"/>
</dbReference>
<keyword evidence="7" id="KW-0547">Nucleotide-binding</keyword>
<feature type="transmembrane region" description="Helical" evidence="15">
    <location>
        <begin position="35"/>
        <end position="54"/>
    </location>
</feature>
<feature type="domain" description="Tyrosine-protein kinase G-rich" evidence="18">
    <location>
        <begin position="374"/>
        <end position="455"/>
    </location>
</feature>
<keyword evidence="8" id="KW-0418">Kinase</keyword>
<name>A0ABW3HFP3_9GAMM</name>
<evidence type="ECO:0000256" key="1">
    <source>
        <dbReference type="ARBA" id="ARBA00004429"/>
    </source>
</evidence>
<keyword evidence="6 15" id="KW-0812">Transmembrane</keyword>
<dbReference type="Pfam" id="PF23607">
    <property type="entry name" value="WZC_N"/>
    <property type="match status" value="1"/>
</dbReference>
<dbReference type="InterPro" id="IPR025669">
    <property type="entry name" value="AAA_dom"/>
</dbReference>
<dbReference type="Pfam" id="PF13614">
    <property type="entry name" value="AAA_31"/>
    <property type="match status" value="1"/>
</dbReference>
<dbReference type="RefSeq" id="WP_379070388.1">
    <property type="nucleotide sequence ID" value="NZ_JBHTIT010000001.1"/>
</dbReference>
<evidence type="ECO:0000256" key="10">
    <source>
        <dbReference type="ARBA" id="ARBA00022989"/>
    </source>
</evidence>
<evidence type="ECO:0000256" key="9">
    <source>
        <dbReference type="ARBA" id="ARBA00022840"/>
    </source>
</evidence>
<evidence type="ECO:0000256" key="2">
    <source>
        <dbReference type="ARBA" id="ARBA00008883"/>
    </source>
</evidence>
<sequence length="726" mass="79159">MNTPTNYTPPVQTQDAGDDEIDLRDLIGSVVEGRWWVAGITAAALSVGVLYALVATPIYQVNALVQVEDSKAGGLGAVADELGGLFETKTQAATEIELIRSRMVLGKSVEDLHLDIVAQPKYFPVIGKMFAGSELRNISVTRFDVPTALQGEAFELIVQADGKFQLIGPEGEALGVGEVNKAFNASWQGERIGLFVRDLVSPIGQSFTLIKQNQLQAIAQIESSLSASEQGKQTGMINLTYKGPSADKASQILNQVTNNYVRQNVERKSAEAQQTLQFLDDQLPEIKKQLEAAEVRFNEYRMRTGSIDISKEGELLLQQSVVAETGLLELQQKRKELLGRFTSEHPSVQVLDKQIGAMQSQRGQFTGQVDKLPKTQQELLRLTRDLQVSQELYTQLLNNAQQLKVVRAGTVGNVRIIDFAQPTLRPIAPKKSLIVVLALLLGGMMGVGFVLLRQALRSGVKDAAQIEAKTGVSVLATVPASDAQEKLVKKLQKKGGSLAVLAHYEPNDLAIESLRSLRTSLHFALVDASNNLLMISGPGPAVGKSFLSVNMAALLASTGERVLLIDADMRRGYLNEYFGAERKHGLSELIAQDLEASSVVRATGLENFDYVATGELPPNPAELLLHPRFEQFLKDMEAKYDRVIIDSPPVMAVTDAAIVGRHAGATLLVARFNQTQMREIELSLKRLGQAGVSVKGVLLNRVTAAAGGYGYGYKYAYAYKYDQRKE</sequence>
<evidence type="ECO:0000256" key="7">
    <source>
        <dbReference type="ARBA" id="ARBA00022741"/>
    </source>
</evidence>
<evidence type="ECO:0000256" key="4">
    <source>
        <dbReference type="ARBA" id="ARBA00022519"/>
    </source>
</evidence>
<dbReference type="PANTHER" id="PTHR32309">
    <property type="entry name" value="TYROSINE-PROTEIN KINASE"/>
    <property type="match status" value="1"/>
</dbReference>
<keyword evidence="14" id="KW-0175">Coiled coil</keyword>